<dbReference type="HOGENOM" id="CLU_025691_0_0_1"/>
<evidence type="ECO:0000313" key="2">
    <source>
        <dbReference type="Proteomes" id="UP000054549"/>
    </source>
</evidence>
<dbReference type="OrthoDB" id="3162660at2759"/>
<dbReference type="EMBL" id="KN818330">
    <property type="protein sequence ID" value="KIL58772.1"/>
    <property type="molecule type" value="Genomic_DNA"/>
</dbReference>
<evidence type="ECO:0008006" key="3">
    <source>
        <dbReference type="Google" id="ProtNLM"/>
    </source>
</evidence>
<dbReference type="AlphaFoldDB" id="A0A0C2WBT0"/>
<dbReference type="InParanoid" id="A0A0C2WBT0"/>
<name>A0A0C2WBT0_AMAMK</name>
<sequence length="443" mass="49271">MNCVCPPPNYRRVTEGHGLVSESNELPAYSRRNTLHPPAIRREPTEHIFQLTEGKNRPWASLKMYSSAKSAQSLPTFFEKEPIRAVLEVQAEKGDSIHQITATVTGRIITGANANDAFTFLSETLPIWSKSSESSRVPSPSEGASGSKLLGECVWPISISLPKAVNVPNADGEACFYRLPETFLERHTKVSVQYDFSVVINRGKLRPSSLIKTAFGFVPHTRPGSFSFLRQLAYQQSTPLPGPSSDPDGWKPLSPVTARGTMFKSRQVEVQCILSLAKPLTYTRGSVIPLHLTLKGSDKNSLDAFSMPSSIVVNLRRRVRYYHANSSARQHVAWNDVDEDLGAAIWWPSHDGRSDHFTRHMEGEIRLAKDLRPTSAMGHYSLSYSVVLCPFDISNFSSDSAPLLAEPVDIVTLHGKGPRPVAYSPPAYEQPLKRRSDHYFAHY</sequence>
<keyword evidence="2" id="KW-1185">Reference proteome</keyword>
<dbReference type="Proteomes" id="UP000054549">
    <property type="component" value="Unassembled WGS sequence"/>
</dbReference>
<dbReference type="STRING" id="946122.A0A0C2WBT0"/>
<reference evidence="1 2" key="1">
    <citation type="submission" date="2014-04" db="EMBL/GenBank/DDBJ databases">
        <title>Evolutionary Origins and Diversification of the Mycorrhizal Mutualists.</title>
        <authorList>
            <consortium name="DOE Joint Genome Institute"/>
            <consortium name="Mycorrhizal Genomics Consortium"/>
            <person name="Kohler A."/>
            <person name="Kuo A."/>
            <person name="Nagy L.G."/>
            <person name="Floudas D."/>
            <person name="Copeland A."/>
            <person name="Barry K.W."/>
            <person name="Cichocki N."/>
            <person name="Veneault-Fourrey C."/>
            <person name="LaButti K."/>
            <person name="Lindquist E.A."/>
            <person name="Lipzen A."/>
            <person name="Lundell T."/>
            <person name="Morin E."/>
            <person name="Murat C."/>
            <person name="Riley R."/>
            <person name="Ohm R."/>
            <person name="Sun H."/>
            <person name="Tunlid A."/>
            <person name="Henrissat B."/>
            <person name="Grigoriev I.V."/>
            <person name="Hibbett D.S."/>
            <person name="Martin F."/>
        </authorList>
    </citation>
    <scope>NUCLEOTIDE SEQUENCE [LARGE SCALE GENOMIC DNA]</scope>
    <source>
        <strain evidence="1 2">Koide BX008</strain>
    </source>
</reference>
<accession>A0A0C2WBT0</accession>
<evidence type="ECO:0000313" key="1">
    <source>
        <dbReference type="EMBL" id="KIL58772.1"/>
    </source>
</evidence>
<gene>
    <name evidence="1" type="ORF">M378DRAFT_27398</name>
</gene>
<organism evidence="1 2">
    <name type="scientific">Amanita muscaria (strain Koide BX008)</name>
    <dbReference type="NCBI Taxonomy" id="946122"/>
    <lineage>
        <taxon>Eukaryota</taxon>
        <taxon>Fungi</taxon>
        <taxon>Dikarya</taxon>
        <taxon>Basidiomycota</taxon>
        <taxon>Agaricomycotina</taxon>
        <taxon>Agaricomycetes</taxon>
        <taxon>Agaricomycetidae</taxon>
        <taxon>Agaricales</taxon>
        <taxon>Pluteineae</taxon>
        <taxon>Amanitaceae</taxon>
        <taxon>Amanita</taxon>
    </lineage>
</organism>
<proteinExistence type="predicted"/>
<protein>
    <recommendedName>
        <fullName evidence="3">Arrestin-like N-terminal domain-containing protein</fullName>
    </recommendedName>
</protein>